<dbReference type="Proteomes" id="UP000187012">
    <property type="component" value="Unassembled WGS sequence"/>
</dbReference>
<dbReference type="OrthoDB" id="5365969at2"/>
<evidence type="ECO:0000313" key="2">
    <source>
        <dbReference type="Proteomes" id="UP000187012"/>
    </source>
</evidence>
<dbReference type="RefSeq" id="WP_159444533.1">
    <property type="nucleotide sequence ID" value="NZ_CYGX02000014.1"/>
</dbReference>
<evidence type="ECO:0000313" key="1">
    <source>
        <dbReference type="EMBL" id="SIT38210.1"/>
    </source>
</evidence>
<organism evidence="1 2">
    <name type="scientific">Paraburkholderia ribeironis</name>
    <dbReference type="NCBI Taxonomy" id="1247936"/>
    <lineage>
        <taxon>Bacteria</taxon>
        <taxon>Pseudomonadati</taxon>
        <taxon>Pseudomonadota</taxon>
        <taxon>Betaproteobacteria</taxon>
        <taxon>Burkholderiales</taxon>
        <taxon>Burkholderiaceae</taxon>
        <taxon>Paraburkholderia</taxon>
    </lineage>
</organism>
<reference evidence="1 2" key="1">
    <citation type="submission" date="2016-12" db="EMBL/GenBank/DDBJ databases">
        <authorList>
            <person name="Song W.-J."/>
            <person name="Kurnit D.M."/>
        </authorList>
    </citation>
    <scope>NUCLEOTIDE SEQUENCE [LARGE SCALE GENOMIC DNA]</scope>
    <source>
        <strain evidence="1 2">STM7296</strain>
    </source>
</reference>
<name>A0A1N7RSV6_9BURK</name>
<gene>
    <name evidence="1" type="ORF">BN2475_140066</name>
</gene>
<keyword evidence="2" id="KW-1185">Reference proteome</keyword>
<dbReference type="STRING" id="1247936.BN2475_140066"/>
<sequence length="48" mass="5527">MTTGPARESVELATLEWVAWFNHHRLMEPLGYIPPAEAEANSRLRQHI</sequence>
<dbReference type="AlphaFoldDB" id="A0A1N7RSV6"/>
<protein>
    <recommendedName>
        <fullName evidence="3">Integrase catalytic domain-containing protein</fullName>
    </recommendedName>
</protein>
<dbReference type="EMBL" id="CYGX02000014">
    <property type="protein sequence ID" value="SIT38210.1"/>
    <property type="molecule type" value="Genomic_DNA"/>
</dbReference>
<proteinExistence type="predicted"/>
<evidence type="ECO:0008006" key="3">
    <source>
        <dbReference type="Google" id="ProtNLM"/>
    </source>
</evidence>
<accession>A0A1N7RSV6</accession>